<dbReference type="RefSeq" id="WP_207879498.1">
    <property type="nucleotide sequence ID" value="NZ_JAFVMF010000003.1"/>
</dbReference>
<dbReference type="InterPro" id="IPR001509">
    <property type="entry name" value="Epimerase_deHydtase"/>
</dbReference>
<evidence type="ECO:0000259" key="1">
    <source>
        <dbReference type="Pfam" id="PF01370"/>
    </source>
</evidence>
<comment type="caution">
    <text evidence="2">The sequence shown here is derived from an EMBL/GenBank/DDBJ whole genome shotgun (WGS) entry which is preliminary data.</text>
</comment>
<dbReference type="SUPFAM" id="SSF51735">
    <property type="entry name" value="NAD(P)-binding Rossmann-fold domains"/>
    <property type="match status" value="1"/>
</dbReference>
<feature type="domain" description="NAD-dependent epimerase/dehydratase" evidence="1">
    <location>
        <begin position="3"/>
        <end position="75"/>
    </location>
</feature>
<keyword evidence="3" id="KW-1185">Reference proteome</keyword>
<sequence length="320" mass="34086">MRVFITGASGFIGQAVVRELIGAGHQVVGLTRSKNAARTLAGLGAEAHQGSLYELDTLRAGAAAADGVIHLAFVHAPGDIPLGRRLGIFLGGAPSGIVGRFGAAMTGTDRHAIDALGAALQGSGRPLVTVFGAMGMAEGQIATEDDEPDPRAPGWLRSQTEATVAAWAEKGVRATVVRLAPSVHGDGDRGLVPRLLTVARKRRGSGYVGDGENRWSAIHRLDAAVLLRRALEEGQAGARYHGVAEEGIAFREIAKVIARRLNLPAISMTREEAARRFSWLAPFAAYDNPISSRLTQQRLEWRPIQTGLLADLDREAYFHE</sequence>
<dbReference type="InterPro" id="IPR036291">
    <property type="entry name" value="NAD(P)-bd_dom_sf"/>
</dbReference>
<organism evidence="2 3">
    <name type="scientific">Acetobacter sacchari</name>
    <dbReference type="NCBI Taxonomy" id="2661687"/>
    <lineage>
        <taxon>Bacteria</taxon>
        <taxon>Pseudomonadati</taxon>
        <taxon>Pseudomonadota</taxon>
        <taxon>Alphaproteobacteria</taxon>
        <taxon>Acetobacterales</taxon>
        <taxon>Acetobacteraceae</taxon>
        <taxon>Acetobacter</taxon>
    </lineage>
</organism>
<protein>
    <submittedName>
        <fullName evidence="2">SDR family oxidoreductase</fullName>
    </submittedName>
</protein>
<dbReference type="CDD" id="cd05262">
    <property type="entry name" value="SDR_a7"/>
    <property type="match status" value="1"/>
</dbReference>
<dbReference type="PANTHER" id="PTHR48079">
    <property type="entry name" value="PROTEIN YEEZ"/>
    <property type="match status" value="1"/>
</dbReference>
<reference evidence="2 3" key="1">
    <citation type="submission" date="2021-03" db="EMBL/GenBank/DDBJ databases">
        <title>The complete genome sequence of Acetobacter sacchari TBRC 11175.</title>
        <authorList>
            <person name="Charoenyingcharoen P."/>
            <person name="Yukphan P."/>
        </authorList>
    </citation>
    <scope>NUCLEOTIDE SEQUENCE [LARGE SCALE GENOMIC DNA]</scope>
    <source>
        <strain evidence="2 3">TBRC 11175</strain>
    </source>
</reference>
<dbReference type="PANTHER" id="PTHR48079:SF9">
    <property type="entry name" value="PUTATIVE-RELATED"/>
    <property type="match status" value="1"/>
</dbReference>
<proteinExistence type="predicted"/>
<evidence type="ECO:0000313" key="2">
    <source>
        <dbReference type="EMBL" id="MBO1358920.1"/>
    </source>
</evidence>
<dbReference type="EMBL" id="JAFVMF010000003">
    <property type="protein sequence ID" value="MBO1358920.1"/>
    <property type="molecule type" value="Genomic_DNA"/>
</dbReference>
<name>A0ABS3LSN7_9PROT</name>
<dbReference type="InterPro" id="IPR051783">
    <property type="entry name" value="NAD(P)-dependent_oxidoreduct"/>
</dbReference>
<gene>
    <name evidence="2" type="ORF">J2D73_03785</name>
</gene>
<evidence type="ECO:0000313" key="3">
    <source>
        <dbReference type="Proteomes" id="UP000664771"/>
    </source>
</evidence>
<dbReference type="Gene3D" id="3.40.50.720">
    <property type="entry name" value="NAD(P)-binding Rossmann-like Domain"/>
    <property type="match status" value="1"/>
</dbReference>
<dbReference type="Proteomes" id="UP000664771">
    <property type="component" value="Unassembled WGS sequence"/>
</dbReference>
<dbReference type="Pfam" id="PF01370">
    <property type="entry name" value="Epimerase"/>
    <property type="match status" value="1"/>
</dbReference>
<accession>A0ABS3LSN7</accession>